<name>A0AAD8DKL6_MYTSE</name>
<dbReference type="AlphaFoldDB" id="A0AAD8DKL6"/>
<evidence type="ECO:0000313" key="1">
    <source>
        <dbReference type="EMBL" id="KAJ8705886.1"/>
    </source>
</evidence>
<comment type="caution">
    <text evidence="1">The sequence shown here is derived from an EMBL/GenBank/DDBJ whole genome shotgun (WGS) entry which is preliminary data.</text>
</comment>
<organism evidence="1 2">
    <name type="scientific">Mythimna separata</name>
    <name type="common">Oriental armyworm</name>
    <name type="synonym">Pseudaletia separata</name>
    <dbReference type="NCBI Taxonomy" id="271217"/>
    <lineage>
        <taxon>Eukaryota</taxon>
        <taxon>Metazoa</taxon>
        <taxon>Ecdysozoa</taxon>
        <taxon>Arthropoda</taxon>
        <taxon>Hexapoda</taxon>
        <taxon>Insecta</taxon>
        <taxon>Pterygota</taxon>
        <taxon>Neoptera</taxon>
        <taxon>Endopterygota</taxon>
        <taxon>Lepidoptera</taxon>
        <taxon>Glossata</taxon>
        <taxon>Ditrysia</taxon>
        <taxon>Noctuoidea</taxon>
        <taxon>Noctuidae</taxon>
        <taxon>Noctuinae</taxon>
        <taxon>Hadenini</taxon>
        <taxon>Mythimna</taxon>
    </lineage>
</organism>
<gene>
    <name evidence="1" type="ORF">PYW07_010663</name>
</gene>
<evidence type="ECO:0000313" key="2">
    <source>
        <dbReference type="Proteomes" id="UP001231518"/>
    </source>
</evidence>
<dbReference type="Proteomes" id="UP001231518">
    <property type="component" value="Chromosome 26"/>
</dbReference>
<proteinExistence type="predicted"/>
<sequence>MEEKDVLRRPQIKRDKGRKMMMYNNVTKYYERAYTLRSIDRNHHQSDQSSHLRYGIIFWGNSTDKDIPFKAQKRCIRTMFKLGSTDSCKPYFINYNILTLPSLYIFEVVMFVKCNRHLFPRMADKVSRVRRDNTMLCSHVSKTALMRKSVFCMAPLIFNKLPKGWRELSAHILKKRLKLHLVGKAYYSILEFMNEKV</sequence>
<reference evidence="1" key="1">
    <citation type="submission" date="2023-03" db="EMBL/GenBank/DDBJ databases">
        <title>Chromosome-level genomes of two armyworms, Mythimna separata and Mythimna loreyi, provide insights into the biosynthesis and reception of sex pheromones.</title>
        <authorList>
            <person name="Zhao H."/>
        </authorList>
    </citation>
    <scope>NUCLEOTIDE SEQUENCE</scope>
    <source>
        <strain evidence="1">BeijingLab</strain>
        <tissue evidence="1">Pupa</tissue>
    </source>
</reference>
<accession>A0AAD8DKL6</accession>
<dbReference type="EMBL" id="JARGEI010000029">
    <property type="protein sequence ID" value="KAJ8705886.1"/>
    <property type="molecule type" value="Genomic_DNA"/>
</dbReference>
<keyword evidence="2" id="KW-1185">Reference proteome</keyword>
<protein>
    <submittedName>
        <fullName evidence="1">Uncharacterized protein</fullName>
    </submittedName>
</protein>